<evidence type="ECO:0000313" key="8">
    <source>
        <dbReference type="Proteomes" id="UP000321820"/>
    </source>
</evidence>
<proteinExistence type="predicted"/>
<evidence type="ECO:0000256" key="2">
    <source>
        <dbReference type="ARBA" id="ARBA00022692"/>
    </source>
</evidence>
<dbReference type="AlphaFoldDB" id="A0A5B9EDK6"/>
<accession>A0A5B9EDK6</accession>
<feature type="transmembrane region" description="Helical" evidence="5">
    <location>
        <begin position="45"/>
        <end position="66"/>
    </location>
</feature>
<evidence type="ECO:0000256" key="1">
    <source>
        <dbReference type="ARBA" id="ARBA00004141"/>
    </source>
</evidence>
<feature type="transmembrane region" description="Helical" evidence="5">
    <location>
        <begin position="371"/>
        <end position="390"/>
    </location>
</feature>
<gene>
    <name evidence="7" type="ORF">FTW19_15000</name>
</gene>
<feature type="transmembrane region" description="Helical" evidence="5">
    <location>
        <begin position="235"/>
        <end position="257"/>
    </location>
</feature>
<dbReference type="PANTHER" id="PTHR37422">
    <property type="entry name" value="TEICHURONIC ACID BIOSYNTHESIS PROTEIN TUAE"/>
    <property type="match status" value="1"/>
</dbReference>
<feature type="transmembrane region" description="Helical" evidence="5">
    <location>
        <begin position="318"/>
        <end position="337"/>
    </location>
</feature>
<dbReference type="InterPro" id="IPR007016">
    <property type="entry name" value="O-antigen_ligase-rel_domated"/>
</dbReference>
<evidence type="ECO:0000313" key="7">
    <source>
        <dbReference type="EMBL" id="QEE29185.1"/>
    </source>
</evidence>
<keyword evidence="8" id="KW-1185">Reference proteome</keyword>
<keyword evidence="7" id="KW-0436">Ligase</keyword>
<reference evidence="7 8" key="1">
    <citation type="submission" date="2019-08" db="EMBL/GenBank/DDBJ databases">
        <title>Complete genome sequence of Terriglobus albidus strain ORNL.</title>
        <authorList>
            <person name="Podar M."/>
        </authorList>
    </citation>
    <scope>NUCLEOTIDE SEQUENCE [LARGE SCALE GENOMIC DNA]</scope>
    <source>
        <strain evidence="7 8">ORNL</strain>
    </source>
</reference>
<dbReference type="RefSeq" id="WP_147648383.1">
    <property type="nucleotide sequence ID" value="NZ_CP042806.1"/>
</dbReference>
<name>A0A5B9EDK6_9BACT</name>
<feature type="transmembrane region" description="Helical" evidence="5">
    <location>
        <begin position="349"/>
        <end position="365"/>
    </location>
</feature>
<feature type="transmembrane region" description="Helical" evidence="5">
    <location>
        <begin position="78"/>
        <end position="96"/>
    </location>
</feature>
<evidence type="ECO:0000256" key="5">
    <source>
        <dbReference type="SAM" id="Phobius"/>
    </source>
</evidence>
<dbReference type="InterPro" id="IPR051533">
    <property type="entry name" value="WaaL-like"/>
</dbReference>
<keyword evidence="2 5" id="KW-0812">Transmembrane</keyword>
<sequence>MMPAETLAYPVSRTSTYLFPASVGFYFAARLALSYLFFQAEPRTGAIAGLALNLAFLVGSLFYLFGGHAHTVPVTTPFRWALCFLTVSLVSLSWSVTVSIPIAAGYWSGMAADVAIVWMILRYQPLTDAGESLMRGYVWGACFIAIVTWFSPTMQDLRPGDDEYFSPNAIGFICVLGVYFSQYLNRAARGWRFAPVFLSITLMRTLSKSTIVAFCIAQAYLLLRDRTVSAATRRTAILGAIVIFALFWPLISSYYVVYTNAGNQAETLTGRVGIWGFVLLRALESPWIGHGFHGFRNVIPAFGDFEAWHAHNEVIQQFYTYGVLGLVMFVGVYTSFYRHIRRASSQVRTLFQSLLFFILIRGLADTDRFELSLPMWAILLISTLVYVPALQDGVTA</sequence>
<dbReference type="Proteomes" id="UP000321820">
    <property type="component" value="Chromosome"/>
</dbReference>
<dbReference type="GO" id="GO:0016874">
    <property type="term" value="F:ligase activity"/>
    <property type="evidence" value="ECO:0007669"/>
    <property type="project" value="UniProtKB-KW"/>
</dbReference>
<evidence type="ECO:0000259" key="6">
    <source>
        <dbReference type="Pfam" id="PF04932"/>
    </source>
</evidence>
<organism evidence="7 8">
    <name type="scientific">Terriglobus albidus</name>
    <dbReference type="NCBI Taxonomy" id="1592106"/>
    <lineage>
        <taxon>Bacteria</taxon>
        <taxon>Pseudomonadati</taxon>
        <taxon>Acidobacteriota</taxon>
        <taxon>Terriglobia</taxon>
        <taxon>Terriglobales</taxon>
        <taxon>Acidobacteriaceae</taxon>
        <taxon>Terriglobus</taxon>
    </lineage>
</organism>
<feature type="transmembrane region" description="Helical" evidence="5">
    <location>
        <begin position="164"/>
        <end position="184"/>
    </location>
</feature>
<keyword evidence="3 5" id="KW-1133">Transmembrane helix</keyword>
<keyword evidence="4 5" id="KW-0472">Membrane</keyword>
<protein>
    <submittedName>
        <fullName evidence="7">O-antigen ligase family protein</fullName>
    </submittedName>
</protein>
<dbReference type="EMBL" id="CP042806">
    <property type="protein sequence ID" value="QEE29185.1"/>
    <property type="molecule type" value="Genomic_DNA"/>
</dbReference>
<feature type="transmembrane region" description="Helical" evidence="5">
    <location>
        <begin position="17"/>
        <end position="38"/>
    </location>
</feature>
<evidence type="ECO:0000256" key="3">
    <source>
        <dbReference type="ARBA" id="ARBA00022989"/>
    </source>
</evidence>
<feature type="domain" description="O-antigen ligase-related" evidence="6">
    <location>
        <begin position="196"/>
        <end position="330"/>
    </location>
</feature>
<feature type="transmembrane region" description="Helical" evidence="5">
    <location>
        <begin position="196"/>
        <end position="223"/>
    </location>
</feature>
<feature type="transmembrane region" description="Helical" evidence="5">
    <location>
        <begin position="103"/>
        <end position="121"/>
    </location>
</feature>
<dbReference type="KEGG" id="talb:FTW19_15000"/>
<comment type="subcellular location">
    <subcellularLocation>
        <location evidence="1">Membrane</location>
        <topology evidence="1">Multi-pass membrane protein</topology>
    </subcellularLocation>
</comment>
<feature type="transmembrane region" description="Helical" evidence="5">
    <location>
        <begin position="133"/>
        <end position="152"/>
    </location>
</feature>
<dbReference type="GO" id="GO:0016020">
    <property type="term" value="C:membrane"/>
    <property type="evidence" value="ECO:0007669"/>
    <property type="project" value="UniProtKB-SubCell"/>
</dbReference>
<evidence type="ECO:0000256" key="4">
    <source>
        <dbReference type="ARBA" id="ARBA00023136"/>
    </source>
</evidence>
<dbReference type="OrthoDB" id="4391260at2"/>
<dbReference type="Pfam" id="PF04932">
    <property type="entry name" value="Wzy_C"/>
    <property type="match status" value="1"/>
</dbReference>
<dbReference type="PANTHER" id="PTHR37422:SF13">
    <property type="entry name" value="LIPOPOLYSACCHARIDE BIOSYNTHESIS PROTEIN PA4999-RELATED"/>
    <property type="match status" value="1"/>
</dbReference>